<dbReference type="Pfam" id="PF08223">
    <property type="entry name" value="PaaX_C"/>
    <property type="match status" value="1"/>
</dbReference>
<evidence type="ECO:0000259" key="1">
    <source>
        <dbReference type="Pfam" id="PF07848"/>
    </source>
</evidence>
<dbReference type="EMBL" id="JNFP01000017">
    <property type="protein sequence ID" value="KIA63947.1"/>
    <property type="molecule type" value="Genomic_DNA"/>
</dbReference>
<name>A0ABR4ZFS1_9NOCA</name>
<dbReference type="PIRSF" id="PIRSF020623">
    <property type="entry name" value="PaaX"/>
    <property type="match status" value="1"/>
</dbReference>
<dbReference type="PANTHER" id="PTHR30319:SF1">
    <property type="entry name" value="TRANSCRIPTIONAL REPRESSOR PAAX"/>
    <property type="match status" value="1"/>
</dbReference>
<dbReference type="Proteomes" id="UP000031364">
    <property type="component" value="Unassembled WGS sequence"/>
</dbReference>
<dbReference type="PANTHER" id="PTHR30319">
    <property type="entry name" value="PHENYLACETIC ACID REGULATOR-RELATED TRANSCRIPTIONAL REPRESSOR"/>
    <property type="match status" value="1"/>
</dbReference>
<dbReference type="RefSeq" id="WP_043670930.1">
    <property type="nucleotide sequence ID" value="NZ_BDCI01000017.1"/>
</dbReference>
<dbReference type="Pfam" id="PF20803">
    <property type="entry name" value="PaaX_M"/>
    <property type="match status" value="1"/>
</dbReference>
<proteinExistence type="predicted"/>
<dbReference type="InterPro" id="IPR011965">
    <property type="entry name" value="PaaX_trns_reg"/>
</dbReference>
<organism evidence="4 5">
    <name type="scientific">Nocardia vulneris</name>
    <dbReference type="NCBI Taxonomy" id="1141657"/>
    <lineage>
        <taxon>Bacteria</taxon>
        <taxon>Bacillati</taxon>
        <taxon>Actinomycetota</taxon>
        <taxon>Actinomycetes</taxon>
        <taxon>Mycobacteriales</taxon>
        <taxon>Nocardiaceae</taxon>
        <taxon>Nocardia</taxon>
    </lineage>
</organism>
<feature type="domain" description="Transcriptional repressor PaaX-like C-terminal" evidence="2">
    <location>
        <begin position="196"/>
        <end position="281"/>
    </location>
</feature>
<dbReference type="InterPro" id="IPR013225">
    <property type="entry name" value="PaaX_C"/>
</dbReference>
<comment type="caution">
    <text evidence="4">The sequence shown here is derived from an EMBL/GenBank/DDBJ whole genome shotgun (WGS) entry which is preliminary data.</text>
</comment>
<gene>
    <name evidence="4" type="ORF">FG87_16340</name>
</gene>
<dbReference type="InterPro" id="IPR048846">
    <property type="entry name" value="PaaX-like_central"/>
</dbReference>
<dbReference type="InterPro" id="IPR036388">
    <property type="entry name" value="WH-like_DNA-bd_sf"/>
</dbReference>
<feature type="domain" description="Transcriptional repressor PaaX-like central Cas2-like" evidence="3">
    <location>
        <begin position="114"/>
        <end position="180"/>
    </location>
</feature>
<dbReference type="Gene3D" id="1.10.10.10">
    <property type="entry name" value="Winged helix-like DNA-binding domain superfamily/Winged helix DNA-binding domain"/>
    <property type="match status" value="1"/>
</dbReference>
<keyword evidence="5" id="KW-1185">Reference proteome</keyword>
<sequence>MNSPHPDPATAGAVLDDIDSRPGSATSLARTVLGAYVRDLGGWIAIADFGALLTRLGVPEPSTRTAVARLKNKGVLAAESRGGRSGYRVTAAAEAMYLRGDPRIFGFRQMADTDAWHLISFGIPEAERAARHQLRRRLTSIGCGTVSPGLWICPEYLADEVTAIVRALGLDAYVTTFRAVDLSVPGPLAAVAAQWWDLPALAARYRAFLARHRGLLDPAELGDRDAFERFVPALDEWRVIPYLDPGLPQRMLPAAWPGPAAVRLFADAQHRCLAPSRRWVKSMVS</sequence>
<accession>A0ABR4ZFS1</accession>
<dbReference type="Gene3D" id="1.20.58.1460">
    <property type="match status" value="1"/>
</dbReference>
<dbReference type="Gene3D" id="3.30.70.2650">
    <property type="match status" value="1"/>
</dbReference>
<evidence type="ECO:0000313" key="5">
    <source>
        <dbReference type="Proteomes" id="UP000031364"/>
    </source>
</evidence>
<protein>
    <submittedName>
        <fullName evidence="4">Regulator</fullName>
    </submittedName>
</protein>
<evidence type="ECO:0000259" key="2">
    <source>
        <dbReference type="Pfam" id="PF08223"/>
    </source>
</evidence>
<dbReference type="Pfam" id="PF07848">
    <property type="entry name" value="PaaX"/>
    <property type="match status" value="1"/>
</dbReference>
<feature type="domain" description="Transcriptional repressor PaaX-like N-terminal" evidence="1">
    <location>
        <begin position="25"/>
        <end position="91"/>
    </location>
</feature>
<reference evidence="4 5" key="1">
    <citation type="journal article" date="2014" name="Int. J. Syst. Evol. Microbiol.">
        <title>Nocardia vulneris sp. nov., isolated from wounds of human patients in North America.</title>
        <authorList>
            <person name="Lasker B.A."/>
            <person name="Bell M."/>
            <person name="Klenk H.P."/>
            <person name="Sproer C."/>
            <person name="Schumann C."/>
            <person name="Schumann P."/>
            <person name="Brown J.M."/>
        </authorList>
    </citation>
    <scope>NUCLEOTIDE SEQUENCE [LARGE SCALE GENOMIC DNA]</scope>
    <source>
        <strain evidence="4 5">W9851</strain>
    </source>
</reference>
<evidence type="ECO:0000259" key="3">
    <source>
        <dbReference type="Pfam" id="PF20803"/>
    </source>
</evidence>
<evidence type="ECO:0000313" key="4">
    <source>
        <dbReference type="EMBL" id="KIA63947.1"/>
    </source>
</evidence>
<dbReference type="InterPro" id="IPR012906">
    <property type="entry name" value="PaaX-like_N"/>
</dbReference>